<evidence type="ECO:0000313" key="2">
    <source>
        <dbReference type="EMBL" id="KAG0514402.1"/>
    </source>
</evidence>
<dbReference type="EMBL" id="CM027689">
    <property type="protein sequence ID" value="KAG0514402.1"/>
    <property type="molecule type" value="Genomic_DNA"/>
</dbReference>
<organism evidence="2 3">
    <name type="scientific">Sorghum bicolor</name>
    <name type="common">Sorghum</name>
    <name type="synonym">Sorghum vulgare</name>
    <dbReference type="NCBI Taxonomy" id="4558"/>
    <lineage>
        <taxon>Eukaryota</taxon>
        <taxon>Viridiplantae</taxon>
        <taxon>Streptophyta</taxon>
        <taxon>Embryophyta</taxon>
        <taxon>Tracheophyta</taxon>
        <taxon>Spermatophyta</taxon>
        <taxon>Magnoliopsida</taxon>
        <taxon>Liliopsida</taxon>
        <taxon>Poales</taxon>
        <taxon>Poaceae</taxon>
        <taxon>PACMAD clade</taxon>
        <taxon>Panicoideae</taxon>
        <taxon>Andropogonodae</taxon>
        <taxon>Andropogoneae</taxon>
        <taxon>Sorghinae</taxon>
        <taxon>Sorghum</taxon>
    </lineage>
</organism>
<dbReference type="AlphaFoldDB" id="A0A921Q5A5"/>
<accession>A0A921Q5A5</accession>
<dbReference type="Proteomes" id="UP000807115">
    <property type="component" value="Chromosome 10"/>
</dbReference>
<keyword evidence="1" id="KW-0175">Coiled coil</keyword>
<reference evidence="2" key="1">
    <citation type="journal article" date="2019" name="BMC Genomics">
        <title>A new reference genome for Sorghum bicolor reveals high levels of sequence similarity between sweet and grain genotypes: implications for the genetics of sugar metabolism.</title>
        <authorList>
            <person name="Cooper E.A."/>
            <person name="Brenton Z.W."/>
            <person name="Flinn B.S."/>
            <person name="Jenkins J."/>
            <person name="Shu S."/>
            <person name="Flowers D."/>
            <person name="Luo F."/>
            <person name="Wang Y."/>
            <person name="Xia P."/>
            <person name="Barry K."/>
            <person name="Daum C."/>
            <person name="Lipzen A."/>
            <person name="Yoshinaga Y."/>
            <person name="Schmutz J."/>
            <person name="Saski C."/>
            <person name="Vermerris W."/>
            <person name="Kresovich S."/>
        </authorList>
    </citation>
    <scope>NUCLEOTIDE SEQUENCE</scope>
</reference>
<evidence type="ECO:0000256" key="1">
    <source>
        <dbReference type="SAM" id="Coils"/>
    </source>
</evidence>
<sequence>MEDYICQKGEEATSKQTLLVENQARLKDIAVLLNKDNNTLVQEADQIRDLLQLIDQDIPSILKASLESTTHLDDYFAMVRKVSKNISSRTTLQNDRTLKKQEAKELHSQIQNAKHSLSTLDPELKSMEEKSRLEAQLAQLNAKIQSHKDKMADLPNSIAIATAKIAYVIKEDQQFKSRLANIQGSKDEDQKVLDNVSRIRDEAIDAINQPLSE</sequence>
<protein>
    <submittedName>
        <fullName evidence="2">Uncharacterized protein</fullName>
    </submittedName>
</protein>
<reference evidence="2" key="2">
    <citation type="submission" date="2020-10" db="EMBL/GenBank/DDBJ databases">
        <authorList>
            <person name="Cooper E.A."/>
            <person name="Brenton Z.W."/>
            <person name="Flinn B.S."/>
            <person name="Jenkins J."/>
            <person name="Shu S."/>
            <person name="Flowers D."/>
            <person name="Luo F."/>
            <person name="Wang Y."/>
            <person name="Xia P."/>
            <person name="Barry K."/>
            <person name="Daum C."/>
            <person name="Lipzen A."/>
            <person name="Yoshinaga Y."/>
            <person name="Schmutz J."/>
            <person name="Saski C."/>
            <person name="Vermerris W."/>
            <person name="Kresovich S."/>
        </authorList>
    </citation>
    <scope>NUCLEOTIDE SEQUENCE</scope>
</reference>
<comment type="caution">
    <text evidence="2">The sequence shown here is derived from an EMBL/GenBank/DDBJ whole genome shotgun (WGS) entry which is preliminary data.</text>
</comment>
<name>A0A921Q5A5_SORBI</name>
<proteinExistence type="predicted"/>
<feature type="coiled-coil region" evidence="1">
    <location>
        <begin position="123"/>
        <end position="150"/>
    </location>
</feature>
<evidence type="ECO:0000313" key="3">
    <source>
        <dbReference type="Proteomes" id="UP000807115"/>
    </source>
</evidence>
<gene>
    <name evidence="2" type="ORF">BDA96_10G188200</name>
</gene>